<feature type="transmembrane region" description="Helical" evidence="7">
    <location>
        <begin position="152"/>
        <end position="171"/>
    </location>
</feature>
<keyword evidence="9" id="KW-1185">Reference proteome</keyword>
<dbReference type="EMBL" id="JACSQL010000013">
    <property type="protein sequence ID" value="MBD7970576.1"/>
    <property type="molecule type" value="Genomic_DNA"/>
</dbReference>
<gene>
    <name evidence="8" type="ORF">H9647_21135</name>
</gene>
<sequence>MEDNQLNKRVSNAIKWSSITQLIEKLIIPITNMILARILAPEAFGVIATITMIISFTDMFTDAGFQKYLVQHEFKSKHHKFQNANVAFWTNFLISLFLWAIISIFNEKIAIMVGNPGMGIVIIIACIQLPLTSFSSIQMALFRRDFDFKTLFTVRIISILLPFLVTIPLAFLGLSYWSLIIGSICAQFSNALVLTIKSNWKPKFFYDIKILKEMLSFSVWSLIEAIAIWLTAWIDALIIGFYLNEYYLGIYKTSTTMVNSLLAIITAAIIPVLFSTLSRLQNNDSEFRKVFFKFQKTISVFVFPMGVGVFLYSDFFTQILLGNQWSEASKVIGIWALTSAFMIVFGHPSSEVYRAKGRPKLSFMAQILHLIVLIPTCIISAQMGFWILVYARSLIRLQFIIVHILIMKIAIKIPISKMLNNVLPPIIAVLAMGMLGALLKGLNNNIWWTLLSMSICASFYIFVLLLFPQFRKELSGLKSQVRVKLGRSA</sequence>
<evidence type="ECO:0000256" key="4">
    <source>
        <dbReference type="ARBA" id="ARBA00022692"/>
    </source>
</evidence>
<proteinExistence type="inferred from homology"/>
<accession>A0ABR8T474</accession>
<evidence type="ECO:0000313" key="8">
    <source>
        <dbReference type="EMBL" id="MBD7970576.1"/>
    </source>
</evidence>
<dbReference type="InterPro" id="IPR050833">
    <property type="entry name" value="Poly_Biosynth_Transport"/>
</dbReference>
<feature type="transmembrane region" description="Helical" evidence="7">
    <location>
        <begin position="298"/>
        <end position="316"/>
    </location>
</feature>
<dbReference type="RefSeq" id="WP_191803793.1">
    <property type="nucleotide sequence ID" value="NZ_JACSQL010000013.1"/>
</dbReference>
<feature type="transmembrane region" description="Helical" evidence="7">
    <location>
        <begin position="111"/>
        <end position="131"/>
    </location>
</feature>
<keyword evidence="5 7" id="KW-1133">Transmembrane helix</keyword>
<dbReference type="PANTHER" id="PTHR30250">
    <property type="entry name" value="PST FAMILY PREDICTED COLANIC ACID TRANSPORTER"/>
    <property type="match status" value="1"/>
</dbReference>
<name>A0ABR8T474_9BACL</name>
<keyword evidence="4 7" id="KW-0812">Transmembrane</keyword>
<comment type="similarity">
    <text evidence="2">Belongs to the polysaccharide synthase family.</text>
</comment>
<dbReference type="Pfam" id="PF13440">
    <property type="entry name" value="Polysacc_synt_3"/>
    <property type="match status" value="1"/>
</dbReference>
<feature type="transmembrane region" description="Helical" evidence="7">
    <location>
        <begin position="328"/>
        <end position="346"/>
    </location>
</feature>
<dbReference type="Proteomes" id="UP000608071">
    <property type="component" value="Unassembled WGS sequence"/>
</dbReference>
<feature type="transmembrane region" description="Helical" evidence="7">
    <location>
        <begin position="418"/>
        <end position="439"/>
    </location>
</feature>
<evidence type="ECO:0000256" key="6">
    <source>
        <dbReference type="ARBA" id="ARBA00023136"/>
    </source>
</evidence>
<feature type="transmembrane region" description="Helical" evidence="7">
    <location>
        <begin position="445"/>
        <end position="467"/>
    </location>
</feature>
<reference evidence="8 9" key="1">
    <citation type="submission" date="2020-08" db="EMBL/GenBank/DDBJ databases">
        <title>A Genomic Blueprint of the Chicken Gut Microbiome.</title>
        <authorList>
            <person name="Gilroy R."/>
            <person name="Ravi A."/>
            <person name="Getino M."/>
            <person name="Pursley I."/>
            <person name="Horton D.L."/>
            <person name="Alikhan N.-F."/>
            <person name="Baker D."/>
            <person name="Gharbi K."/>
            <person name="Hall N."/>
            <person name="Watson M."/>
            <person name="Adriaenssens E.M."/>
            <person name="Foster-Nyarko E."/>
            <person name="Jarju S."/>
            <person name="Secka A."/>
            <person name="Antonio M."/>
            <person name="Oren A."/>
            <person name="Chaudhuri R."/>
            <person name="La Ragione R.M."/>
            <person name="Hildebrand F."/>
            <person name="Pallen M.J."/>
        </authorList>
    </citation>
    <scope>NUCLEOTIDE SEQUENCE [LARGE SCALE GENOMIC DNA]</scope>
    <source>
        <strain evidence="8 9">Sa2BVA9</strain>
    </source>
</reference>
<evidence type="ECO:0000256" key="5">
    <source>
        <dbReference type="ARBA" id="ARBA00022989"/>
    </source>
</evidence>
<comment type="caution">
    <text evidence="8">The sequence shown here is derived from an EMBL/GenBank/DDBJ whole genome shotgun (WGS) entry which is preliminary data.</text>
</comment>
<feature type="transmembrane region" description="Helical" evidence="7">
    <location>
        <begin position="255"/>
        <end position="277"/>
    </location>
</feature>
<evidence type="ECO:0000256" key="2">
    <source>
        <dbReference type="ARBA" id="ARBA00007430"/>
    </source>
</evidence>
<keyword evidence="3" id="KW-1003">Cell membrane</keyword>
<protein>
    <submittedName>
        <fullName evidence="8">Lipopolysaccharide biosynthesis protein</fullName>
    </submittedName>
</protein>
<feature type="transmembrane region" description="Helical" evidence="7">
    <location>
        <begin position="217"/>
        <end position="243"/>
    </location>
</feature>
<dbReference type="CDD" id="cd13127">
    <property type="entry name" value="MATE_tuaB_like"/>
    <property type="match status" value="1"/>
</dbReference>
<dbReference type="PANTHER" id="PTHR30250:SF10">
    <property type="entry name" value="LIPOPOLYSACCHARIDE BIOSYNTHESIS PROTEIN WZXC"/>
    <property type="match status" value="1"/>
</dbReference>
<evidence type="ECO:0000256" key="3">
    <source>
        <dbReference type="ARBA" id="ARBA00022475"/>
    </source>
</evidence>
<evidence type="ECO:0000256" key="1">
    <source>
        <dbReference type="ARBA" id="ARBA00004651"/>
    </source>
</evidence>
<comment type="subcellular location">
    <subcellularLocation>
        <location evidence="1">Cell membrane</location>
        <topology evidence="1">Multi-pass membrane protein</topology>
    </subcellularLocation>
</comment>
<evidence type="ECO:0000256" key="7">
    <source>
        <dbReference type="SAM" id="Phobius"/>
    </source>
</evidence>
<organism evidence="8 9">
    <name type="scientific">Paenibacillus gallinarum</name>
    <dbReference type="NCBI Taxonomy" id="2762232"/>
    <lineage>
        <taxon>Bacteria</taxon>
        <taxon>Bacillati</taxon>
        <taxon>Bacillota</taxon>
        <taxon>Bacilli</taxon>
        <taxon>Bacillales</taxon>
        <taxon>Paenibacillaceae</taxon>
        <taxon>Paenibacillus</taxon>
    </lineage>
</organism>
<evidence type="ECO:0000313" key="9">
    <source>
        <dbReference type="Proteomes" id="UP000608071"/>
    </source>
</evidence>
<feature type="transmembrane region" description="Helical" evidence="7">
    <location>
        <begin position="394"/>
        <end position="411"/>
    </location>
</feature>
<feature type="transmembrane region" description="Helical" evidence="7">
    <location>
        <begin position="86"/>
        <end position="105"/>
    </location>
</feature>
<feature type="transmembrane region" description="Helical" evidence="7">
    <location>
        <begin position="367"/>
        <end position="388"/>
    </location>
</feature>
<keyword evidence="6 7" id="KW-0472">Membrane</keyword>
<feature type="transmembrane region" description="Helical" evidence="7">
    <location>
        <begin position="43"/>
        <end position="65"/>
    </location>
</feature>